<keyword evidence="1" id="KW-0472">Membrane</keyword>
<dbReference type="SUPFAM" id="SSF103473">
    <property type="entry name" value="MFS general substrate transporter"/>
    <property type="match status" value="1"/>
</dbReference>
<dbReference type="InterPro" id="IPR016156">
    <property type="entry name" value="FAD/NAD-linked_Rdtase_dimer_sf"/>
</dbReference>
<evidence type="ECO:0000259" key="2">
    <source>
        <dbReference type="Pfam" id="PF14759"/>
    </source>
</evidence>
<gene>
    <name evidence="3" type="ORF">AQI95_06240</name>
</gene>
<dbReference type="SUPFAM" id="SSF55424">
    <property type="entry name" value="FAD/NAD-linked reductases, dimerisation (C-terminal) domain"/>
    <property type="match status" value="1"/>
</dbReference>
<feature type="transmembrane region" description="Helical" evidence="1">
    <location>
        <begin position="219"/>
        <end position="238"/>
    </location>
</feature>
<dbReference type="InterPro" id="IPR036259">
    <property type="entry name" value="MFS_trans_sf"/>
</dbReference>
<proteinExistence type="predicted"/>
<dbReference type="EMBL" id="LMWN01000006">
    <property type="protein sequence ID" value="KUN09402.1"/>
    <property type="molecule type" value="Genomic_DNA"/>
</dbReference>
<dbReference type="Proteomes" id="UP000053127">
    <property type="component" value="Unassembled WGS sequence"/>
</dbReference>
<accession>A0A117Q5F4</accession>
<evidence type="ECO:0000256" key="1">
    <source>
        <dbReference type="SAM" id="Phobius"/>
    </source>
</evidence>
<sequence length="258" mass="27121">MAAALNELATGMVRHVLSERQSMSLEGIAQPSMTALVQGLEDQGLATRVGRPGDGRVEQAMAAAGNLLGDATAFTPVPYFWTDQHDTRIQAYGIFPPDAEMRILYGDPSNGHFAATYGHRRKVVGALGWNAPRQVRTLRRLVVDRTSWAAIAVAGSSPTNPWVLAGLVGGTPTIGFLAAGPVSAARPDRWGAQPFAVAGCVVTAASFAGLLTLPTDFPYGLFAALVLLDGLGNGLFTAPNTTPIARISEVMPLVISTR</sequence>
<keyword evidence="4" id="KW-1185">Reference proteome</keyword>
<dbReference type="AlphaFoldDB" id="A0A117Q5F4"/>
<organism evidence="3 4">
    <name type="scientific">Streptomyces yokosukanensis</name>
    <dbReference type="NCBI Taxonomy" id="67386"/>
    <lineage>
        <taxon>Bacteria</taxon>
        <taxon>Bacillati</taxon>
        <taxon>Actinomycetota</taxon>
        <taxon>Actinomycetes</taxon>
        <taxon>Kitasatosporales</taxon>
        <taxon>Streptomycetaceae</taxon>
        <taxon>Streptomyces</taxon>
    </lineage>
</organism>
<comment type="caution">
    <text evidence="3">The sequence shown here is derived from an EMBL/GenBank/DDBJ whole genome shotgun (WGS) entry which is preliminary data.</text>
</comment>
<dbReference type="Gene3D" id="3.30.390.30">
    <property type="match status" value="1"/>
</dbReference>
<evidence type="ECO:0000313" key="4">
    <source>
        <dbReference type="Proteomes" id="UP000053127"/>
    </source>
</evidence>
<feature type="transmembrane region" description="Helical" evidence="1">
    <location>
        <begin position="194"/>
        <end position="213"/>
    </location>
</feature>
<evidence type="ECO:0000313" key="3">
    <source>
        <dbReference type="EMBL" id="KUN09402.1"/>
    </source>
</evidence>
<dbReference type="STRING" id="67386.AQI95_06240"/>
<name>A0A117Q5F4_9ACTN</name>
<dbReference type="Pfam" id="PF14759">
    <property type="entry name" value="Reductase_C"/>
    <property type="match status" value="1"/>
</dbReference>
<feature type="domain" description="Reductase C-terminal" evidence="2">
    <location>
        <begin position="79"/>
        <end position="154"/>
    </location>
</feature>
<reference evidence="3 4" key="1">
    <citation type="submission" date="2015-10" db="EMBL/GenBank/DDBJ databases">
        <title>Draft genome sequence of Streptomyces yokosukanensis DSM 40224, type strain for the species Streptomyces yokosukanensis.</title>
        <authorList>
            <person name="Ruckert C."/>
            <person name="Winkler A."/>
            <person name="Kalinowski J."/>
            <person name="Kampfer P."/>
            <person name="Glaeser S."/>
        </authorList>
    </citation>
    <scope>NUCLEOTIDE SEQUENCE [LARGE SCALE GENOMIC DNA]</scope>
    <source>
        <strain evidence="3 4">DSM 40224</strain>
    </source>
</reference>
<protein>
    <recommendedName>
        <fullName evidence="2">Reductase C-terminal domain-containing protein</fullName>
    </recommendedName>
</protein>
<keyword evidence="1" id="KW-1133">Transmembrane helix</keyword>
<keyword evidence="1" id="KW-0812">Transmembrane</keyword>
<feature type="transmembrane region" description="Helical" evidence="1">
    <location>
        <begin position="162"/>
        <end position="182"/>
    </location>
</feature>
<dbReference type="InterPro" id="IPR028202">
    <property type="entry name" value="Reductase_C"/>
</dbReference>